<evidence type="ECO:0000313" key="6">
    <source>
        <dbReference type="Proteomes" id="UP000831532"/>
    </source>
</evidence>
<feature type="region of interest" description="Disordered" evidence="2">
    <location>
        <begin position="1027"/>
        <end position="1050"/>
    </location>
</feature>
<keyword evidence="1" id="KW-0175">Coiled coil</keyword>
<feature type="domain" description="Tape measure protein N-terminal" evidence="4">
    <location>
        <begin position="57"/>
        <end position="242"/>
    </location>
</feature>
<evidence type="ECO:0000259" key="4">
    <source>
        <dbReference type="Pfam" id="PF20155"/>
    </source>
</evidence>
<sequence>MIIGDMEIRLRADIARLQRDMDSARRVVGDATTSISRAADMAKAALAGIAAGVGLSQLVQMADAYAKFTAQLRLASTSAREYAAAYADVKRIATVSQQGLAETGVLYARIANGTRELGTTQKQVASITEVVNLALKVSGAAAAESASAQLQLSQAFASGTLRGEEFNAVNEAAPRLMKALADGMGLPVGALKAMAGEGQITSKIMATVLPDALAKLRVEAAEVQTIAGAFTVLKNNLMEMVGVQANASGAVAGLTGAIGLLSSNLAGVAWAMSTMIAIKATNWLVTLVTDAYAAAAAKRALAAATLQTAVTTTEAAAVTAAAKFTEVRANVATAASTAALTAARVIELRAAVLAAQGAAALAITTNGLIPAQARAAAAAEAHALALSAQAVAANRAMTASLANTAAIAAQTGAATVATRAMGFLRGALALVGGPIGAIILALSAGAFAWSKWGKDAKESNEKVVESFEEAQARIVKGLDEQIDKNEKLLRLKNLGMTTAGAEKAIPVTDQLGAASRRLNQINTRTGEFSPTASGMSNGAIDREREKTMANIAELTQKMQKVEQTGAAVATQTANERVAAFKKEYATKDEQMKAELKSIEDLKGKTAEYDMMVKRIKDKYADKGNASAIKKEATAYQNLMTSIAEKIGANKLELEVNEKMTESQKMTNRLNAEIKTSKNILSKESIANARAEIAIVAEQEAQLESRAADASRAAESSAANADNAESISKVAAQLRAEALAQQDHNAQIGLGKMALADLEAQRYEHLASLKDENAALAEAIDFSGVMSQAYSDQAAALRERADATRAGAAMEIKIDATPAKDLLDIMAALDDAAKSAASGMTASFGQVGSAIGGLTTALTSYGRTQTAIAAQLAAATKDAGGDEGKIKRASAAAAQQSAQAQIRSYGDMASAAKGFFKENSTGYKTLEKAEKAFRAYEMALAIQNMLTKSGLLSAFTALFVTSKATEAAVDGASTTKSVANSMVRAGASLVEGVSKAFAQMGVWGFVGAGAIIAFMGAMGVFGGTGGGGSAPTTFEDRQKKQGTGTVLGDDTAKSESISKSLEIMEQNSDRELGYQNSMLVALRNIETALGGAAKGIFQTAGLTGGSAFGTKESATKETFGSDKSTKITDSGVLFQGLLGALRSGGARGIQYEDVTNTSDGGMFHGNSSNSFTNKKGLADVAMKPFQLIFDNMGDLLVGAGVKLGADGATLTDAINKIGINFSVSTRELKGQELADELAAGVSVAFDQVTKAAFPYVEEFWKFGEGLGETLVRLAANYSALDSSLASIGMTFGATGVSSLAAREKLIEMAGGIDKLSDQTSSFAENFLTEGERLAPIQKHVTEQLALLGQAGIKTRDDFKVAVLGLSESGKLATKEGRELFSGLMALESAFAAVVPALEKTKTAAEKKSEREGLIDQRDELKMKPDDLAKKRKNKVDESNWDVYDEIVATELANKNRALEIQNLELAGNKVGALAAKRADEMIGLDASTAQIIKRRHALEDESAAAALASKNRSIEIQNMELMGDKIGALAATRALEVVGLDASTVALIKNRNALQDQAAAATNAVAGANTALANVKTAVDLNKTSLEEAYKRHVEDLKAISEETKDQISAVKTRTDAVQDVFDKLNDALASTVIQVDYFDAAQRRSAQELLARAAITTRGGGTADIKGLDDALSVIAKPSQQLFKTFEEWTRDQARTASSIATLKENAKDEINFASLTVEAINKAAGAAQTGSEANLKLLADQHKAEMAAQDLIVTNAQTQIDLARGLNTGIMSIAEALKAFGIAVQTVKDNPPPLSVEGLYESVLGRKGDAKGMDFWKKVYGESVDNAEMQDFIKAAKPEMDAKREGNWAQFLRKHGVPGYATGGDFGGGFRLVGENGPELEATGPSRIFNADQTRSMMNGGGSADVVAELREVRRELAEMKADSQRTAAATEKSAASGDQLAKQFNNVSSGGNAVRTKEAA</sequence>
<protein>
    <submittedName>
        <fullName evidence="5">Tape measure protein</fullName>
    </submittedName>
</protein>
<keyword evidence="6" id="KW-1185">Reference proteome</keyword>
<keyword evidence="3" id="KW-0812">Transmembrane</keyword>
<proteinExistence type="predicted"/>
<keyword evidence="3" id="KW-1133">Transmembrane helix</keyword>
<dbReference type="EMBL" id="CP063361">
    <property type="protein sequence ID" value="UOD30699.1"/>
    <property type="molecule type" value="Genomic_DNA"/>
</dbReference>
<organism evidence="5 6">
    <name type="scientific">Massilia violaceinigra</name>
    <dbReference type="NCBI Taxonomy" id="2045208"/>
    <lineage>
        <taxon>Bacteria</taxon>
        <taxon>Pseudomonadati</taxon>
        <taxon>Pseudomonadota</taxon>
        <taxon>Betaproteobacteria</taxon>
        <taxon>Burkholderiales</taxon>
        <taxon>Oxalobacteraceae</taxon>
        <taxon>Telluria group</taxon>
        <taxon>Massilia</taxon>
    </lineage>
</organism>
<dbReference type="Proteomes" id="UP000831532">
    <property type="component" value="Chromosome"/>
</dbReference>
<dbReference type="RefSeq" id="WP_243491929.1">
    <property type="nucleotide sequence ID" value="NZ_CP063361.1"/>
</dbReference>
<feature type="region of interest" description="Disordered" evidence="2">
    <location>
        <begin position="1922"/>
        <end position="1962"/>
    </location>
</feature>
<evidence type="ECO:0000313" key="5">
    <source>
        <dbReference type="EMBL" id="UOD30699.1"/>
    </source>
</evidence>
<keyword evidence="3" id="KW-0472">Membrane</keyword>
<dbReference type="NCBIfam" id="TIGR02675">
    <property type="entry name" value="tape_meas_nterm"/>
    <property type="match status" value="1"/>
</dbReference>
<feature type="compositionally biased region" description="Polar residues" evidence="2">
    <location>
        <begin position="1944"/>
        <end position="1953"/>
    </location>
</feature>
<name>A0ABY4A9Q5_9BURK</name>
<feature type="coiled-coil region" evidence="1">
    <location>
        <begin position="648"/>
        <end position="705"/>
    </location>
</feature>
<feature type="transmembrane region" description="Helical" evidence="3">
    <location>
        <begin position="427"/>
        <end position="449"/>
    </location>
</feature>
<reference evidence="5 6" key="1">
    <citation type="submission" date="2020-10" db="EMBL/GenBank/DDBJ databases">
        <title>Genome analysis of Massilia species.</title>
        <authorList>
            <person name="Jung D.-H."/>
        </authorList>
    </citation>
    <scope>NUCLEOTIDE SEQUENCE [LARGE SCALE GENOMIC DNA]</scope>
    <source>
        <strain evidence="6">sipir</strain>
    </source>
</reference>
<gene>
    <name evidence="5" type="ORF">INH39_02835</name>
</gene>
<evidence type="ECO:0000256" key="2">
    <source>
        <dbReference type="SAM" id="MobiDB-lite"/>
    </source>
</evidence>
<evidence type="ECO:0000256" key="1">
    <source>
        <dbReference type="SAM" id="Coils"/>
    </source>
</evidence>
<accession>A0ABY4A9Q5</accession>
<evidence type="ECO:0000256" key="3">
    <source>
        <dbReference type="SAM" id="Phobius"/>
    </source>
</evidence>
<feature type="transmembrane region" description="Helical" evidence="3">
    <location>
        <begin position="1001"/>
        <end position="1021"/>
    </location>
</feature>
<dbReference type="Pfam" id="PF20155">
    <property type="entry name" value="TMP_3"/>
    <property type="match status" value="1"/>
</dbReference>
<dbReference type="InterPro" id="IPR013491">
    <property type="entry name" value="Tape_meas_N"/>
</dbReference>